<feature type="domain" description="Large ribosomal subunit protein uL15/eL18" evidence="6">
    <location>
        <begin position="73"/>
        <end position="140"/>
    </location>
</feature>
<dbReference type="InterPro" id="IPR030878">
    <property type="entry name" value="Ribosomal_uL15"/>
</dbReference>
<dbReference type="PANTHER" id="PTHR12934">
    <property type="entry name" value="50S RIBOSOMAL PROTEIN L15"/>
    <property type="match status" value="1"/>
</dbReference>
<comment type="similarity">
    <text evidence="1 4">Belongs to the universal ribosomal protein uL15 family.</text>
</comment>
<dbReference type="GO" id="GO:0006412">
    <property type="term" value="P:translation"/>
    <property type="evidence" value="ECO:0007669"/>
    <property type="project" value="UniProtKB-UniRule"/>
</dbReference>
<keyword evidence="4" id="KW-0694">RNA-binding</keyword>
<dbReference type="InterPro" id="IPR021131">
    <property type="entry name" value="Ribosomal_uL15/eL18"/>
</dbReference>
<evidence type="ECO:0000259" key="6">
    <source>
        <dbReference type="Pfam" id="PF00828"/>
    </source>
</evidence>
<dbReference type="SUPFAM" id="SSF52080">
    <property type="entry name" value="Ribosomal proteins L15p and L18e"/>
    <property type="match status" value="1"/>
</dbReference>
<keyword evidence="2 4" id="KW-0689">Ribosomal protein</keyword>
<dbReference type="AlphaFoldDB" id="A0A1G1WPP4"/>
<dbReference type="PANTHER" id="PTHR12934:SF11">
    <property type="entry name" value="LARGE RIBOSOMAL SUBUNIT PROTEIN UL15M"/>
    <property type="match status" value="1"/>
</dbReference>
<evidence type="ECO:0000313" key="7">
    <source>
        <dbReference type="EMBL" id="OGY29167.1"/>
    </source>
</evidence>
<evidence type="ECO:0000256" key="4">
    <source>
        <dbReference type="HAMAP-Rule" id="MF_01341"/>
    </source>
</evidence>
<evidence type="ECO:0000256" key="3">
    <source>
        <dbReference type="ARBA" id="ARBA00023274"/>
    </source>
</evidence>
<organism evidence="7 8">
    <name type="scientific">Candidatus Woykebacteria bacterium RIFCSPHIGHO2_12_FULL_45_10</name>
    <dbReference type="NCBI Taxonomy" id="1802603"/>
    <lineage>
        <taxon>Bacteria</taxon>
        <taxon>Candidatus Woykeibacteriota</taxon>
    </lineage>
</organism>
<dbReference type="EMBL" id="MHCZ01000040">
    <property type="protein sequence ID" value="OGY29167.1"/>
    <property type="molecule type" value="Genomic_DNA"/>
</dbReference>
<feature type="region of interest" description="Disordered" evidence="5">
    <location>
        <begin position="9"/>
        <end position="43"/>
    </location>
</feature>
<dbReference type="InterPro" id="IPR036227">
    <property type="entry name" value="Ribosomal_uL15/eL18_sf"/>
</dbReference>
<keyword evidence="3 4" id="KW-0687">Ribonucleoprotein</keyword>
<dbReference type="Gene3D" id="3.100.10.10">
    <property type="match status" value="1"/>
</dbReference>
<dbReference type="InterPro" id="IPR005749">
    <property type="entry name" value="Ribosomal_uL15_bac-type"/>
</dbReference>
<keyword evidence="4" id="KW-0699">rRNA-binding</keyword>
<name>A0A1G1WPP4_9BACT</name>
<sequence>MKLNELVKLTSKKSKRVGRGEASGKGKTSGRGMKGQKARGKLPVSFEGGQLPIIKRLPFRRGIGNRKPPAKLTINLSRLEVFASGATVDSEALLKEKLIKAVDLGKKIKIVAGKIDKPLKILIPTTLSAKKTIEKAKGSVSDV</sequence>
<dbReference type="STRING" id="1802603.A3F35_03210"/>
<comment type="subunit">
    <text evidence="4">Part of the 50S ribosomal subunit.</text>
</comment>
<dbReference type="NCBIfam" id="TIGR01071">
    <property type="entry name" value="rplO_bact"/>
    <property type="match status" value="1"/>
</dbReference>
<dbReference type="HAMAP" id="MF_01341">
    <property type="entry name" value="Ribosomal_uL15"/>
    <property type="match status" value="1"/>
</dbReference>
<comment type="function">
    <text evidence="4">Binds to the 23S rRNA.</text>
</comment>
<protein>
    <recommendedName>
        <fullName evidence="4">Large ribosomal subunit protein uL15</fullName>
    </recommendedName>
</protein>
<proteinExistence type="inferred from homology"/>
<evidence type="ECO:0000256" key="5">
    <source>
        <dbReference type="SAM" id="MobiDB-lite"/>
    </source>
</evidence>
<evidence type="ECO:0000313" key="8">
    <source>
        <dbReference type="Proteomes" id="UP000178068"/>
    </source>
</evidence>
<evidence type="ECO:0000256" key="2">
    <source>
        <dbReference type="ARBA" id="ARBA00022980"/>
    </source>
</evidence>
<evidence type="ECO:0000256" key="1">
    <source>
        <dbReference type="ARBA" id="ARBA00007320"/>
    </source>
</evidence>
<accession>A0A1G1WPP4</accession>
<dbReference type="GO" id="GO:0003735">
    <property type="term" value="F:structural constituent of ribosome"/>
    <property type="evidence" value="ECO:0007669"/>
    <property type="project" value="InterPro"/>
</dbReference>
<comment type="caution">
    <text evidence="7">The sequence shown here is derived from an EMBL/GenBank/DDBJ whole genome shotgun (WGS) entry which is preliminary data.</text>
</comment>
<dbReference type="GO" id="GO:0019843">
    <property type="term" value="F:rRNA binding"/>
    <property type="evidence" value="ECO:0007669"/>
    <property type="project" value="UniProtKB-UniRule"/>
</dbReference>
<dbReference type="Pfam" id="PF00828">
    <property type="entry name" value="Ribosomal_L27A"/>
    <property type="match status" value="1"/>
</dbReference>
<gene>
    <name evidence="4" type="primary">rplO</name>
    <name evidence="7" type="ORF">A3F35_03210</name>
</gene>
<dbReference type="GO" id="GO:0022625">
    <property type="term" value="C:cytosolic large ribosomal subunit"/>
    <property type="evidence" value="ECO:0007669"/>
    <property type="project" value="TreeGrafter"/>
</dbReference>
<reference evidence="7 8" key="1">
    <citation type="journal article" date="2016" name="Nat. Commun.">
        <title>Thousands of microbial genomes shed light on interconnected biogeochemical processes in an aquifer system.</title>
        <authorList>
            <person name="Anantharaman K."/>
            <person name="Brown C.T."/>
            <person name="Hug L.A."/>
            <person name="Sharon I."/>
            <person name="Castelle C.J."/>
            <person name="Probst A.J."/>
            <person name="Thomas B.C."/>
            <person name="Singh A."/>
            <person name="Wilkins M.J."/>
            <person name="Karaoz U."/>
            <person name="Brodie E.L."/>
            <person name="Williams K.H."/>
            <person name="Hubbard S.S."/>
            <person name="Banfield J.F."/>
        </authorList>
    </citation>
    <scope>NUCLEOTIDE SEQUENCE [LARGE SCALE GENOMIC DNA]</scope>
</reference>
<dbReference type="Proteomes" id="UP000178068">
    <property type="component" value="Unassembled WGS sequence"/>
</dbReference>